<organism evidence="1 2">
    <name type="scientific">Bosea vaviloviae</name>
    <dbReference type="NCBI Taxonomy" id="1526658"/>
    <lineage>
        <taxon>Bacteria</taxon>
        <taxon>Pseudomonadati</taxon>
        <taxon>Pseudomonadota</taxon>
        <taxon>Alphaproteobacteria</taxon>
        <taxon>Hyphomicrobiales</taxon>
        <taxon>Boseaceae</taxon>
        <taxon>Bosea</taxon>
    </lineage>
</organism>
<dbReference type="PATRIC" id="fig|1526658.3.peg.1928"/>
<protein>
    <recommendedName>
        <fullName evidence="3">PepSY domain-containing protein</fullName>
    </recommendedName>
</protein>
<dbReference type="EMBL" id="LGSZ01000054">
    <property type="protein sequence ID" value="KPH78330.1"/>
    <property type="molecule type" value="Genomic_DNA"/>
</dbReference>
<dbReference type="Proteomes" id="UP000037822">
    <property type="component" value="Unassembled WGS sequence"/>
</dbReference>
<accession>A0A0N0M9K2</accession>
<name>A0A0N0M9K2_9HYPH</name>
<gene>
    <name evidence="1" type="ORF">AE618_21225</name>
</gene>
<evidence type="ECO:0000313" key="2">
    <source>
        <dbReference type="Proteomes" id="UP000037822"/>
    </source>
</evidence>
<keyword evidence="2" id="KW-1185">Reference proteome</keyword>
<dbReference type="AlphaFoldDB" id="A0A0N0M9K2"/>
<reference evidence="1 2" key="1">
    <citation type="submission" date="2015-07" db="EMBL/GenBank/DDBJ databases">
        <title>Whole genome sequencing of Bosea vaviloviae isolated from cave pool.</title>
        <authorList>
            <person name="Tan N.E.H."/>
            <person name="Lee Y.P."/>
            <person name="Gan H.M."/>
            <person name="Barton H."/>
            <person name="Savka M.A."/>
        </authorList>
    </citation>
    <scope>NUCLEOTIDE SEQUENCE [LARGE SCALE GENOMIC DNA]</scope>
    <source>
        <strain evidence="1 2">SD260</strain>
    </source>
</reference>
<evidence type="ECO:0008006" key="3">
    <source>
        <dbReference type="Google" id="ProtNLM"/>
    </source>
</evidence>
<proteinExistence type="predicted"/>
<sequence length="78" mass="8186">MRAGAMTPRLTLGGAVALAEQAVGGRAIRVRGVTHRGAATLVIDIRSRHGTSALHVDLATQTITVERPVPVMHPVGRE</sequence>
<comment type="caution">
    <text evidence="1">The sequence shown here is derived from an EMBL/GenBank/DDBJ whole genome shotgun (WGS) entry which is preliminary data.</text>
</comment>
<evidence type="ECO:0000313" key="1">
    <source>
        <dbReference type="EMBL" id="KPH78330.1"/>
    </source>
</evidence>